<feature type="region of interest" description="Disordered" evidence="1">
    <location>
        <begin position="1"/>
        <end position="26"/>
    </location>
</feature>
<comment type="caution">
    <text evidence="2">The sequence shown here is derived from an EMBL/GenBank/DDBJ whole genome shotgun (WGS) entry which is preliminary data.</text>
</comment>
<sequence>MADRAQVSFPNPPVTGISANAQNAPGDSNAIIGKEICASDCDVQGHASRRKTPSLISDDGSFAESDTESIAARSDVGEELDRAEPQHHVSDTLYLNSEVLAMQTDAHGAHDELPTAAEHDAHTDAEDKDSHQRGCLYGTVPREDDFDFAAGTDILADMNIQTEYASDGLNPYDLSPFRLLAIAVGGQRPSRISTIENWLYNQS</sequence>
<keyword evidence="3" id="KW-1185">Reference proteome</keyword>
<name>A0AAE0WH36_9PEZI</name>
<evidence type="ECO:0000313" key="3">
    <source>
        <dbReference type="Proteomes" id="UP001274830"/>
    </source>
</evidence>
<feature type="compositionally biased region" description="Polar residues" evidence="1">
    <location>
        <begin position="17"/>
        <end position="26"/>
    </location>
</feature>
<organism evidence="2 3">
    <name type="scientific">Recurvomyces mirabilis</name>
    <dbReference type="NCBI Taxonomy" id="574656"/>
    <lineage>
        <taxon>Eukaryota</taxon>
        <taxon>Fungi</taxon>
        <taxon>Dikarya</taxon>
        <taxon>Ascomycota</taxon>
        <taxon>Pezizomycotina</taxon>
        <taxon>Dothideomycetes</taxon>
        <taxon>Dothideomycetidae</taxon>
        <taxon>Mycosphaerellales</taxon>
        <taxon>Teratosphaeriaceae</taxon>
        <taxon>Recurvomyces</taxon>
    </lineage>
</organism>
<accession>A0AAE0WH36</accession>
<reference evidence="2" key="1">
    <citation type="submission" date="2023-07" db="EMBL/GenBank/DDBJ databases">
        <title>Black Yeasts Isolated from many extreme environments.</title>
        <authorList>
            <person name="Coleine C."/>
            <person name="Stajich J.E."/>
            <person name="Selbmann L."/>
        </authorList>
    </citation>
    <scope>NUCLEOTIDE SEQUENCE</scope>
    <source>
        <strain evidence="2">CCFEE 5485</strain>
    </source>
</reference>
<evidence type="ECO:0000256" key="1">
    <source>
        <dbReference type="SAM" id="MobiDB-lite"/>
    </source>
</evidence>
<evidence type="ECO:0000313" key="2">
    <source>
        <dbReference type="EMBL" id="KAK3670057.1"/>
    </source>
</evidence>
<gene>
    <name evidence="2" type="ORF">LTR78_010088</name>
</gene>
<dbReference type="EMBL" id="JAUTXT010000064">
    <property type="protein sequence ID" value="KAK3670057.1"/>
    <property type="molecule type" value="Genomic_DNA"/>
</dbReference>
<protein>
    <submittedName>
        <fullName evidence="2">Uncharacterized protein</fullName>
    </submittedName>
</protein>
<dbReference type="Proteomes" id="UP001274830">
    <property type="component" value="Unassembled WGS sequence"/>
</dbReference>
<dbReference type="AlphaFoldDB" id="A0AAE0WH36"/>
<proteinExistence type="predicted"/>